<proteinExistence type="predicted"/>
<dbReference type="KEGG" id="ppru:FDP22_12730"/>
<gene>
    <name evidence="2" type="ORF">FDP22_12730</name>
</gene>
<sequence length="84" mass="8818">MQDLFSALARLLDGILAVTSFVFGLLAAIASPVTAANAVLDWTGRHAAAAGLAVVALTGLAVLLLRRRRARKARTSGNRPRLQP</sequence>
<keyword evidence="1" id="KW-0472">Membrane</keyword>
<accession>A0A5B8G1Y5</accession>
<evidence type="ECO:0000313" key="2">
    <source>
        <dbReference type="EMBL" id="QDL92573.1"/>
    </source>
</evidence>
<organism evidence="2 3">
    <name type="scientific">Paroceanicella profunda</name>
    <dbReference type="NCBI Taxonomy" id="2579971"/>
    <lineage>
        <taxon>Bacteria</taxon>
        <taxon>Pseudomonadati</taxon>
        <taxon>Pseudomonadota</taxon>
        <taxon>Alphaproteobacteria</taxon>
        <taxon>Rhodobacterales</taxon>
        <taxon>Paracoccaceae</taxon>
        <taxon>Paroceanicella</taxon>
    </lineage>
</organism>
<reference evidence="2 3" key="1">
    <citation type="submission" date="2019-06" db="EMBL/GenBank/DDBJ databases">
        <title>Genome sequence of Rhodobacteraceae bacterium D4M1.</title>
        <authorList>
            <person name="Cao J."/>
        </authorList>
    </citation>
    <scope>NUCLEOTIDE SEQUENCE [LARGE SCALE GENOMIC DNA]</scope>
    <source>
        <strain evidence="2 3">D4M1</strain>
    </source>
</reference>
<keyword evidence="1" id="KW-1133">Transmembrane helix</keyword>
<feature type="transmembrane region" description="Helical" evidence="1">
    <location>
        <begin position="12"/>
        <end position="35"/>
    </location>
</feature>
<evidence type="ECO:0000256" key="1">
    <source>
        <dbReference type="SAM" id="Phobius"/>
    </source>
</evidence>
<keyword evidence="3" id="KW-1185">Reference proteome</keyword>
<name>A0A5B8G1Y5_9RHOB</name>
<dbReference type="EMBL" id="CP040818">
    <property type="protein sequence ID" value="QDL92573.1"/>
    <property type="molecule type" value="Genomic_DNA"/>
</dbReference>
<evidence type="ECO:0000313" key="3">
    <source>
        <dbReference type="Proteomes" id="UP000305888"/>
    </source>
</evidence>
<keyword evidence="1" id="KW-0812">Transmembrane</keyword>
<dbReference type="AlphaFoldDB" id="A0A5B8G1Y5"/>
<protein>
    <submittedName>
        <fullName evidence="2">Uncharacterized protein</fullName>
    </submittedName>
</protein>
<dbReference type="Proteomes" id="UP000305888">
    <property type="component" value="Chromosome"/>
</dbReference>
<dbReference type="RefSeq" id="WP_138574153.1">
    <property type="nucleotide sequence ID" value="NZ_CP040818.1"/>
</dbReference>
<feature type="transmembrane region" description="Helical" evidence="1">
    <location>
        <begin position="47"/>
        <end position="65"/>
    </location>
</feature>